<organism evidence="4 5">
    <name type="scientific">Blepharisma stoltei</name>
    <dbReference type="NCBI Taxonomy" id="1481888"/>
    <lineage>
        <taxon>Eukaryota</taxon>
        <taxon>Sar</taxon>
        <taxon>Alveolata</taxon>
        <taxon>Ciliophora</taxon>
        <taxon>Postciliodesmatophora</taxon>
        <taxon>Heterotrichea</taxon>
        <taxon>Heterotrichida</taxon>
        <taxon>Blepharismidae</taxon>
        <taxon>Blepharisma</taxon>
    </lineage>
</organism>
<dbReference type="InterPro" id="IPR008584">
    <property type="entry name" value="CXXC_Zn-binding_euk"/>
</dbReference>
<evidence type="ECO:0000256" key="2">
    <source>
        <dbReference type="ARBA" id="ARBA00022723"/>
    </source>
</evidence>
<comment type="similarity">
    <text evidence="1">Belongs to the UPF0587 family.</text>
</comment>
<evidence type="ECO:0000256" key="1">
    <source>
        <dbReference type="ARBA" id="ARBA00007818"/>
    </source>
</evidence>
<keyword evidence="2" id="KW-0479">Metal-binding</keyword>
<dbReference type="EMBL" id="CAJZBQ010000048">
    <property type="protein sequence ID" value="CAG9329804.1"/>
    <property type="molecule type" value="Genomic_DNA"/>
</dbReference>
<accession>A0AAU9JSE6</accession>
<dbReference type="PANTHER" id="PTHR12857:SF0">
    <property type="entry name" value="CXXC MOTIF CONTAINING ZINC BINDING PROTEIN"/>
    <property type="match status" value="1"/>
</dbReference>
<evidence type="ECO:0000256" key="3">
    <source>
        <dbReference type="ARBA" id="ARBA00022833"/>
    </source>
</evidence>
<evidence type="ECO:0000313" key="5">
    <source>
        <dbReference type="Proteomes" id="UP001162131"/>
    </source>
</evidence>
<comment type="caution">
    <text evidence="4">The sequence shown here is derived from an EMBL/GenBank/DDBJ whole genome shotgun (WGS) entry which is preliminary data.</text>
</comment>
<dbReference type="GO" id="GO:0008270">
    <property type="term" value="F:zinc ion binding"/>
    <property type="evidence" value="ECO:0007669"/>
    <property type="project" value="TreeGrafter"/>
</dbReference>
<dbReference type="PANTHER" id="PTHR12857">
    <property type="entry name" value="CXXC MOTIF CONTAINING ZINC BINDING PROTEIN"/>
    <property type="match status" value="1"/>
</dbReference>
<reference evidence="4" key="1">
    <citation type="submission" date="2021-09" db="EMBL/GenBank/DDBJ databases">
        <authorList>
            <consortium name="AG Swart"/>
            <person name="Singh M."/>
            <person name="Singh A."/>
            <person name="Seah K."/>
            <person name="Emmerich C."/>
        </authorList>
    </citation>
    <scope>NUCLEOTIDE SEQUENCE</scope>
    <source>
        <strain evidence="4">ATCC30299</strain>
    </source>
</reference>
<dbReference type="SUPFAM" id="SSF141678">
    <property type="entry name" value="MAL13P1.257-like"/>
    <property type="match status" value="1"/>
</dbReference>
<dbReference type="Proteomes" id="UP001162131">
    <property type="component" value="Unassembled WGS sequence"/>
</dbReference>
<dbReference type="AlphaFoldDB" id="A0AAU9JSE6"/>
<name>A0AAU9JSE6_9CILI</name>
<protein>
    <submittedName>
        <fullName evidence="4">Uncharacterized protein</fullName>
    </submittedName>
</protein>
<keyword evidence="5" id="KW-1185">Reference proteome</keyword>
<evidence type="ECO:0000313" key="4">
    <source>
        <dbReference type="EMBL" id="CAG9329804.1"/>
    </source>
</evidence>
<proteinExistence type="inferred from homology"/>
<dbReference type="Pfam" id="PF05907">
    <property type="entry name" value="CXXC_Zn-b_euk"/>
    <property type="match status" value="1"/>
</dbReference>
<keyword evidence="3" id="KW-0862">Zinc</keyword>
<gene>
    <name evidence="4" type="ORF">BSTOLATCC_MIC49420</name>
</gene>
<sequence length="173" mass="19886">MGIQDILIKARLDGTRSINPKQNFRWYFQVRCDRCREINNKEIYLAAEEFHEKAGTPGIFNFAMKCKICENLGTINIINGSIKHYSAFTTIIISKRCQIEDYEEGSREIFKSICQCETRGLVIVSFRIGDGFTVESLTNKIWEDVDLSQGDWCEYDENAGTIVGVYEIETRVS</sequence>